<keyword evidence="1" id="KW-0472">Membrane</keyword>
<organism evidence="2 3">
    <name type="scientific">Flavobacterium kayseriense</name>
    <dbReference type="NCBI Taxonomy" id="2764714"/>
    <lineage>
        <taxon>Bacteria</taxon>
        <taxon>Pseudomonadati</taxon>
        <taxon>Bacteroidota</taxon>
        <taxon>Flavobacteriia</taxon>
        <taxon>Flavobacteriales</taxon>
        <taxon>Flavobacteriaceae</taxon>
        <taxon>Flavobacterium</taxon>
    </lineage>
</organism>
<sequence length="126" mass="14399">MKSFQFNIYYFIWAIAIFILEVAIALYLHDNFIRPYFGDFLVIILLYTAIKTVLPYSILSAASIALLICYIIEIAQYLNLLSTLGLQKSRLLAIILGNSFSWSDMLAYTLGFAFIIGIEKLIIKQN</sequence>
<accession>A0ABR7J6V8</accession>
<evidence type="ECO:0000256" key="1">
    <source>
        <dbReference type="SAM" id="Phobius"/>
    </source>
</evidence>
<keyword evidence="1" id="KW-1133">Transmembrane helix</keyword>
<dbReference type="Pfam" id="PF10990">
    <property type="entry name" value="DUF2809"/>
    <property type="match status" value="1"/>
</dbReference>
<comment type="caution">
    <text evidence="2">The sequence shown here is derived from an EMBL/GenBank/DDBJ whole genome shotgun (WGS) entry which is preliminary data.</text>
</comment>
<feature type="transmembrane region" description="Helical" evidence="1">
    <location>
        <begin position="105"/>
        <end position="123"/>
    </location>
</feature>
<dbReference type="InterPro" id="IPR021257">
    <property type="entry name" value="DUF2809"/>
</dbReference>
<protein>
    <submittedName>
        <fullName evidence="2">DUF2809 domain-containing protein</fullName>
    </submittedName>
</protein>
<keyword evidence="3" id="KW-1185">Reference proteome</keyword>
<feature type="transmembrane region" description="Helical" evidence="1">
    <location>
        <begin position="33"/>
        <end position="50"/>
    </location>
</feature>
<evidence type="ECO:0000313" key="3">
    <source>
        <dbReference type="Proteomes" id="UP000629963"/>
    </source>
</evidence>
<proteinExistence type="predicted"/>
<name>A0ABR7J6V8_9FLAO</name>
<evidence type="ECO:0000313" key="2">
    <source>
        <dbReference type="EMBL" id="MBC5841176.1"/>
    </source>
</evidence>
<keyword evidence="1" id="KW-0812">Transmembrane</keyword>
<reference evidence="2 3" key="1">
    <citation type="submission" date="2020-08" db="EMBL/GenBank/DDBJ databases">
        <title>Description of novel Flavobacterium F-380 isolate.</title>
        <authorList>
            <person name="Saticioglu I.B."/>
            <person name="Duman M."/>
            <person name="Altun S."/>
        </authorList>
    </citation>
    <scope>NUCLEOTIDE SEQUENCE [LARGE SCALE GENOMIC DNA]</scope>
    <source>
        <strain evidence="2 3">F-380</strain>
    </source>
</reference>
<gene>
    <name evidence="2" type="ORF">H8R23_07135</name>
</gene>
<dbReference type="Proteomes" id="UP000629963">
    <property type="component" value="Unassembled WGS sequence"/>
</dbReference>
<dbReference type="RefSeq" id="WP_187009768.1">
    <property type="nucleotide sequence ID" value="NZ_JACRUI010000002.1"/>
</dbReference>
<feature type="transmembrane region" description="Helical" evidence="1">
    <location>
        <begin position="7"/>
        <end position="27"/>
    </location>
</feature>
<dbReference type="EMBL" id="JACRUJ010000002">
    <property type="protein sequence ID" value="MBC5841176.1"/>
    <property type="molecule type" value="Genomic_DNA"/>
</dbReference>
<feature type="transmembrane region" description="Helical" evidence="1">
    <location>
        <begin position="57"/>
        <end position="78"/>
    </location>
</feature>